<evidence type="ECO:0000313" key="1">
    <source>
        <dbReference type="EMBL" id="CAD9118360.1"/>
    </source>
</evidence>
<protein>
    <submittedName>
        <fullName evidence="1">Uncharacterized protein</fullName>
    </submittedName>
</protein>
<name>A0A7S1Q5K2_ALECA</name>
<dbReference type="AlphaFoldDB" id="A0A7S1Q5K2"/>
<accession>A0A7S1Q5K2</accession>
<gene>
    <name evidence="1" type="ORF">ACAT0790_LOCUS15976</name>
</gene>
<proteinExistence type="predicted"/>
<sequence>MFDFVNLDDIDQDGAPQEWQKWRGVPEWQRAPQEDLAILEDDREEQFAGPDEDNYVFEKLDIPNLPEEDNFDPMGLMDDTIDAIEDRMASYNGQVILNYVSGAYEEYLMLEREKEERKAYLDSLHQERLAILDSAGKSSVDLGKKGDSVYMKNFDRKKFSWREITTPLVPQVHQFDGGAFAESVLSNSDKIFKVLTKVGNGACMPTSALIQILCTCGNVARPMPTGRMGRNAEWHIALGDVYFPACFVVDDGKEVFKNIFEGRGGPPMLTHCAAMEINKVAGPPEAKSLLESIKLSSDMNRPRRRGGRL</sequence>
<reference evidence="1" key="1">
    <citation type="submission" date="2021-01" db="EMBL/GenBank/DDBJ databases">
        <authorList>
            <person name="Corre E."/>
            <person name="Pelletier E."/>
            <person name="Niang G."/>
            <person name="Scheremetjew M."/>
            <person name="Finn R."/>
            <person name="Kale V."/>
            <person name="Holt S."/>
            <person name="Cochrane G."/>
            <person name="Meng A."/>
            <person name="Brown T."/>
            <person name="Cohen L."/>
        </authorList>
    </citation>
    <scope>NUCLEOTIDE SEQUENCE</scope>
    <source>
        <strain evidence="1">OF101</strain>
    </source>
</reference>
<organism evidence="1">
    <name type="scientific">Alexandrium catenella</name>
    <name type="common">Red tide dinoflagellate</name>
    <name type="synonym">Gonyaulax catenella</name>
    <dbReference type="NCBI Taxonomy" id="2925"/>
    <lineage>
        <taxon>Eukaryota</taxon>
        <taxon>Sar</taxon>
        <taxon>Alveolata</taxon>
        <taxon>Dinophyceae</taxon>
        <taxon>Gonyaulacales</taxon>
        <taxon>Pyrocystaceae</taxon>
        <taxon>Alexandrium</taxon>
    </lineage>
</organism>
<dbReference type="EMBL" id="HBGE01026550">
    <property type="protein sequence ID" value="CAD9118360.1"/>
    <property type="molecule type" value="Transcribed_RNA"/>
</dbReference>